<dbReference type="Proteomes" id="UP001190700">
    <property type="component" value="Unassembled WGS sequence"/>
</dbReference>
<evidence type="ECO:0000313" key="2">
    <source>
        <dbReference type="EMBL" id="KAK3237650.1"/>
    </source>
</evidence>
<gene>
    <name evidence="2" type="ORF">CYMTET_52296</name>
</gene>
<feature type="transmembrane region" description="Helical" evidence="1">
    <location>
        <begin position="100"/>
        <end position="122"/>
    </location>
</feature>
<evidence type="ECO:0000313" key="3">
    <source>
        <dbReference type="Proteomes" id="UP001190700"/>
    </source>
</evidence>
<keyword evidence="1" id="KW-1133">Transmembrane helix</keyword>
<feature type="transmembrane region" description="Helical" evidence="1">
    <location>
        <begin position="163"/>
        <end position="182"/>
    </location>
</feature>
<feature type="transmembrane region" description="Helical" evidence="1">
    <location>
        <begin position="129"/>
        <end position="151"/>
    </location>
</feature>
<comment type="caution">
    <text evidence="2">The sequence shown here is derived from an EMBL/GenBank/DDBJ whole genome shotgun (WGS) entry which is preliminary data.</text>
</comment>
<sequence length="233" mass="25763">MNTAQLQVYSSTAGSSSAVFCHTSERRKPVEYSVQDAKMHGRTEEEERAIRIHRRVRFFSHFLLAGEILSIIVLFTQLAIPNFGDCAHERVSTEYYTFTRSLLDLVIICAGRGLFVFIAIVFKNARTTFVGCILALSCSVLSGVKIAIGGWHKNACTSGGDQTILAISLVAPLVQIPIELGLAKFFSVHEFEDDYDEEGFLGRDSFLSRSSSIFRARSAPAGTLKALLDEDEQ</sequence>
<reference evidence="2 3" key="1">
    <citation type="journal article" date="2015" name="Genome Biol. Evol.">
        <title>Comparative Genomics of a Bacterivorous Green Alga Reveals Evolutionary Causalities and Consequences of Phago-Mixotrophic Mode of Nutrition.</title>
        <authorList>
            <person name="Burns J.A."/>
            <person name="Paasch A."/>
            <person name="Narechania A."/>
            <person name="Kim E."/>
        </authorList>
    </citation>
    <scope>NUCLEOTIDE SEQUENCE [LARGE SCALE GENOMIC DNA]</scope>
    <source>
        <strain evidence="2 3">PLY_AMNH</strain>
    </source>
</reference>
<dbReference type="AlphaFoldDB" id="A0AAE0BKR8"/>
<proteinExistence type="predicted"/>
<keyword evidence="3" id="KW-1185">Reference proteome</keyword>
<organism evidence="2 3">
    <name type="scientific">Cymbomonas tetramitiformis</name>
    <dbReference type="NCBI Taxonomy" id="36881"/>
    <lineage>
        <taxon>Eukaryota</taxon>
        <taxon>Viridiplantae</taxon>
        <taxon>Chlorophyta</taxon>
        <taxon>Pyramimonadophyceae</taxon>
        <taxon>Pyramimonadales</taxon>
        <taxon>Pyramimonadaceae</taxon>
        <taxon>Cymbomonas</taxon>
    </lineage>
</organism>
<keyword evidence="1" id="KW-0472">Membrane</keyword>
<accession>A0AAE0BKR8</accession>
<evidence type="ECO:0000256" key="1">
    <source>
        <dbReference type="SAM" id="Phobius"/>
    </source>
</evidence>
<dbReference type="EMBL" id="LGRX02034497">
    <property type="protein sequence ID" value="KAK3237650.1"/>
    <property type="molecule type" value="Genomic_DNA"/>
</dbReference>
<protein>
    <submittedName>
        <fullName evidence="2">Uncharacterized protein</fullName>
    </submittedName>
</protein>
<feature type="transmembrane region" description="Helical" evidence="1">
    <location>
        <begin position="58"/>
        <end position="80"/>
    </location>
</feature>
<keyword evidence="1" id="KW-0812">Transmembrane</keyword>
<name>A0AAE0BKR8_9CHLO</name>